<dbReference type="FunFam" id="2.40.30.170:FF:000010">
    <property type="entry name" value="Efflux RND transporter periplasmic adaptor subunit"/>
    <property type="match status" value="1"/>
</dbReference>
<dbReference type="Gene3D" id="2.40.50.100">
    <property type="match status" value="1"/>
</dbReference>
<dbReference type="PROSITE" id="PS51257">
    <property type="entry name" value="PROKAR_LIPOPROTEIN"/>
    <property type="match status" value="1"/>
</dbReference>
<dbReference type="Gene3D" id="1.10.287.470">
    <property type="entry name" value="Helix hairpin bin"/>
    <property type="match status" value="1"/>
</dbReference>
<gene>
    <name evidence="5" type="ORF">EVA68_03620</name>
</gene>
<evidence type="ECO:0000256" key="1">
    <source>
        <dbReference type="ARBA" id="ARBA00009477"/>
    </source>
</evidence>
<dbReference type="InterPro" id="IPR058792">
    <property type="entry name" value="Beta-barrel_RND_2"/>
</dbReference>
<comment type="caution">
    <text evidence="5">The sequence shown here is derived from an EMBL/GenBank/DDBJ whole genome shotgun (WGS) entry which is preliminary data.</text>
</comment>
<evidence type="ECO:0000313" key="5">
    <source>
        <dbReference type="EMBL" id="RZO76641.1"/>
    </source>
</evidence>
<dbReference type="NCBIfam" id="TIGR01730">
    <property type="entry name" value="RND_mfp"/>
    <property type="match status" value="1"/>
</dbReference>
<dbReference type="InterPro" id="IPR058647">
    <property type="entry name" value="BSH_CzcB-like"/>
</dbReference>
<comment type="similarity">
    <text evidence="1">Belongs to the membrane fusion protein (MFP) (TC 8.A.1) family.</text>
</comment>
<dbReference type="PANTHER" id="PTHR30469">
    <property type="entry name" value="MULTIDRUG RESISTANCE PROTEIN MDTA"/>
    <property type="match status" value="1"/>
</dbReference>
<dbReference type="GO" id="GO:0015562">
    <property type="term" value="F:efflux transmembrane transporter activity"/>
    <property type="evidence" value="ECO:0007669"/>
    <property type="project" value="TreeGrafter"/>
</dbReference>
<sequence>MGEKMGKVVCGVFLIYLVVGCADNGDEVAIELSPSEQICNAAKESRKAVASKARNLGLSRTDLREIVCEDVPLQQFIKSYSESSKGTLVEEKNLKKSEVAGKDKKREGTPKKGAELKSRPLPVAVANVELGRVDAFYSSSASLRAEEEASVVARTEGIVKALFVEEGDRVMLGTPLAQLDTRKLELEVARTRKNIESFDRAYERAKTLYESKMISPDAYDQALFSLEREQASLNLQLYELEEATIRAPIEGFITMRHIKLGNTLRPSDLAFEIKRAAVIEATINVPEKEILKLRTGQLAVVLVDAVEGSEFTGIVDRVSPEVDSSTGTFRVTVSLENKGNRLKPGMFARINIRYDTKENAVLVARNAVVTQKSENAVFVVRSGRAIRQAVVLGYVMGDKVEVLNGLVEGDQVVVTGQSGMRDKALVRVVSL</sequence>
<dbReference type="InterPro" id="IPR006143">
    <property type="entry name" value="RND_pump_MFP"/>
</dbReference>
<accession>A0A520S2J1</accession>
<dbReference type="AlphaFoldDB" id="A0A520S2J1"/>
<organism evidence="5 6">
    <name type="scientific">OM182 bacterium</name>
    <dbReference type="NCBI Taxonomy" id="2510334"/>
    <lineage>
        <taxon>Bacteria</taxon>
        <taxon>Pseudomonadati</taxon>
        <taxon>Pseudomonadota</taxon>
        <taxon>Gammaproteobacteria</taxon>
        <taxon>OMG group</taxon>
        <taxon>OM182 clade</taxon>
    </lineage>
</organism>
<evidence type="ECO:0000259" key="4">
    <source>
        <dbReference type="Pfam" id="PF25989"/>
    </source>
</evidence>
<dbReference type="SUPFAM" id="SSF111369">
    <property type="entry name" value="HlyD-like secretion proteins"/>
    <property type="match status" value="1"/>
</dbReference>
<evidence type="ECO:0000313" key="6">
    <source>
        <dbReference type="Proteomes" id="UP000316199"/>
    </source>
</evidence>
<dbReference type="Gene3D" id="2.40.420.20">
    <property type="match status" value="1"/>
</dbReference>
<protein>
    <submittedName>
        <fullName evidence="5">Efflux RND transporter periplasmic adaptor subunit</fullName>
    </submittedName>
</protein>
<dbReference type="GO" id="GO:1990281">
    <property type="term" value="C:efflux pump complex"/>
    <property type="evidence" value="ECO:0007669"/>
    <property type="project" value="TreeGrafter"/>
</dbReference>
<evidence type="ECO:0000259" key="3">
    <source>
        <dbReference type="Pfam" id="PF25973"/>
    </source>
</evidence>
<feature type="domain" description="YknX-like C-terminal permuted SH3-like" evidence="4">
    <location>
        <begin position="365"/>
        <end position="426"/>
    </location>
</feature>
<dbReference type="Proteomes" id="UP000316199">
    <property type="component" value="Unassembled WGS sequence"/>
</dbReference>
<evidence type="ECO:0000259" key="2">
    <source>
        <dbReference type="Pfam" id="PF25954"/>
    </source>
</evidence>
<feature type="domain" description="CusB-like beta-barrel" evidence="2">
    <location>
        <begin position="283"/>
        <end position="353"/>
    </location>
</feature>
<proteinExistence type="inferred from homology"/>
<dbReference type="EMBL" id="SHAG01000009">
    <property type="protein sequence ID" value="RZO76641.1"/>
    <property type="molecule type" value="Genomic_DNA"/>
</dbReference>
<name>A0A520S2J1_9GAMM</name>
<dbReference type="InterPro" id="IPR058637">
    <property type="entry name" value="YknX-like_C"/>
</dbReference>
<dbReference type="Gene3D" id="2.40.30.170">
    <property type="match status" value="1"/>
</dbReference>
<feature type="domain" description="CzcB-like barrel-sandwich hybrid" evidence="3">
    <location>
        <begin position="148"/>
        <end position="273"/>
    </location>
</feature>
<dbReference type="PANTHER" id="PTHR30469:SF38">
    <property type="entry name" value="HLYD FAMILY SECRETION PROTEIN"/>
    <property type="match status" value="1"/>
</dbReference>
<dbReference type="Pfam" id="PF25989">
    <property type="entry name" value="YknX_C"/>
    <property type="match status" value="1"/>
</dbReference>
<reference evidence="5 6" key="1">
    <citation type="submission" date="2019-02" db="EMBL/GenBank/DDBJ databases">
        <title>Prokaryotic population dynamics and viral predation in marine succession experiment using metagenomics: the confinement effect.</title>
        <authorList>
            <person name="Haro-Moreno J.M."/>
            <person name="Rodriguez-Valera F."/>
            <person name="Lopez-Perez M."/>
        </authorList>
    </citation>
    <scope>NUCLEOTIDE SEQUENCE [LARGE SCALE GENOMIC DNA]</scope>
    <source>
        <strain evidence="5">MED-G157</strain>
    </source>
</reference>
<dbReference type="Pfam" id="PF25973">
    <property type="entry name" value="BSH_CzcB"/>
    <property type="match status" value="1"/>
</dbReference>
<dbReference type="Pfam" id="PF25954">
    <property type="entry name" value="Beta-barrel_RND_2"/>
    <property type="match status" value="1"/>
</dbReference>